<keyword evidence="3" id="KW-1185">Reference proteome</keyword>
<reference evidence="2 3" key="1">
    <citation type="submission" date="2015-12" db="EMBL/GenBank/DDBJ databases">
        <title>The genome of Folsomia candida.</title>
        <authorList>
            <person name="Faddeeva A."/>
            <person name="Derks M.F."/>
            <person name="Anvar Y."/>
            <person name="Smit S."/>
            <person name="Van Straalen N."/>
            <person name="Roelofs D."/>
        </authorList>
    </citation>
    <scope>NUCLEOTIDE SEQUENCE [LARGE SCALE GENOMIC DNA]</scope>
    <source>
        <strain evidence="2 3">VU population</strain>
        <tissue evidence="2">Whole body</tissue>
    </source>
</reference>
<name>A0A226EBC4_FOLCA</name>
<dbReference type="Pfam" id="PF15860">
    <property type="entry name" value="DUF4728"/>
    <property type="match status" value="1"/>
</dbReference>
<protein>
    <recommendedName>
        <fullName evidence="4">Lysosomal-associated transmembrane protein 4B</fullName>
    </recommendedName>
</protein>
<keyword evidence="1" id="KW-1133">Transmembrane helix</keyword>
<feature type="transmembrane region" description="Helical" evidence="1">
    <location>
        <begin position="126"/>
        <end position="148"/>
    </location>
</feature>
<comment type="caution">
    <text evidence="2">The sequence shown here is derived from an EMBL/GenBank/DDBJ whole genome shotgun (WGS) entry which is preliminary data.</text>
</comment>
<feature type="transmembrane region" description="Helical" evidence="1">
    <location>
        <begin position="60"/>
        <end position="84"/>
    </location>
</feature>
<evidence type="ECO:0000313" key="3">
    <source>
        <dbReference type="Proteomes" id="UP000198287"/>
    </source>
</evidence>
<keyword evidence="1" id="KW-0812">Transmembrane</keyword>
<sequence length="161" mass="17499">MSQTCCCGCCTVGQGTLTIGILNIIGGVFSIAQNSIAVHLMINNPDEFKDPDFQQHPSRYITIGCIQIFMAIVFFILACLMVHGYRMRNHRLIMPWLIWSYVSLVIGAVGIVVVSIMIAIAGQIGVGFAILAMGGLILAVQTYFVLVVKRFVDELKGGAIC</sequence>
<dbReference type="InterPro" id="IPR031720">
    <property type="entry name" value="DUF4728"/>
</dbReference>
<evidence type="ECO:0000313" key="2">
    <source>
        <dbReference type="EMBL" id="OXA54932.1"/>
    </source>
</evidence>
<accession>A0A226EBC4</accession>
<dbReference type="Proteomes" id="UP000198287">
    <property type="component" value="Unassembled WGS sequence"/>
</dbReference>
<organism evidence="2 3">
    <name type="scientific">Folsomia candida</name>
    <name type="common">Springtail</name>
    <dbReference type="NCBI Taxonomy" id="158441"/>
    <lineage>
        <taxon>Eukaryota</taxon>
        <taxon>Metazoa</taxon>
        <taxon>Ecdysozoa</taxon>
        <taxon>Arthropoda</taxon>
        <taxon>Hexapoda</taxon>
        <taxon>Collembola</taxon>
        <taxon>Entomobryomorpha</taxon>
        <taxon>Isotomoidea</taxon>
        <taxon>Isotomidae</taxon>
        <taxon>Proisotominae</taxon>
        <taxon>Folsomia</taxon>
    </lineage>
</organism>
<dbReference type="PANTHER" id="PTHR36694:SF11">
    <property type="entry name" value="LP21121P-RELATED"/>
    <property type="match status" value="1"/>
</dbReference>
<keyword evidence="1" id="KW-0472">Membrane</keyword>
<dbReference type="PANTHER" id="PTHR36694">
    <property type="entry name" value="PASIFLORA 1, ISOFORM A-RELATED"/>
    <property type="match status" value="1"/>
</dbReference>
<gene>
    <name evidence="2" type="ORF">Fcan01_10099</name>
</gene>
<evidence type="ECO:0008006" key="4">
    <source>
        <dbReference type="Google" id="ProtNLM"/>
    </source>
</evidence>
<feature type="transmembrane region" description="Helical" evidence="1">
    <location>
        <begin position="96"/>
        <end position="120"/>
    </location>
</feature>
<dbReference type="AlphaFoldDB" id="A0A226EBC4"/>
<dbReference type="OMA" id="ITIGCIQ"/>
<evidence type="ECO:0000256" key="1">
    <source>
        <dbReference type="SAM" id="Phobius"/>
    </source>
</evidence>
<proteinExistence type="predicted"/>
<dbReference type="EMBL" id="LNIX01000005">
    <property type="protein sequence ID" value="OXA54932.1"/>
    <property type="molecule type" value="Genomic_DNA"/>
</dbReference>